<keyword evidence="3" id="KW-1185">Reference proteome</keyword>
<dbReference type="EMBL" id="LXFE01000243">
    <property type="protein sequence ID" value="OLL26090.1"/>
    <property type="molecule type" value="Genomic_DNA"/>
</dbReference>
<accession>A0A1U7LTU2</accession>
<dbReference type="SUPFAM" id="SSF103473">
    <property type="entry name" value="MFS general substrate transporter"/>
    <property type="match status" value="1"/>
</dbReference>
<dbReference type="InterPro" id="IPR036259">
    <property type="entry name" value="MFS_trans_sf"/>
</dbReference>
<feature type="transmembrane region" description="Helical" evidence="1">
    <location>
        <begin position="20"/>
        <end position="36"/>
    </location>
</feature>
<proteinExistence type="predicted"/>
<protein>
    <recommendedName>
        <fullName evidence="4">Major facilitator superfamily (MFS) profile domain-containing protein</fullName>
    </recommendedName>
</protein>
<comment type="caution">
    <text evidence="2">The sequence shown here is derived from an EMBL/GenBank/DDBJ whole genome shotgun (WGS) entry which is preliminary data.</text>
</comment>
<dbReference type="AlphaFoldDB" id="A0A1U7LTU2"/>
<keyword evidence="1" id="KW-0472">Membrane</keyword>
<keyword evidence="1" id="KW-1133">Transmembrane helix</keyword>
<sequence length="67" mass="7245">MADVERRGKEMGGFRAMGQFGRALGPILCCGIYWRIGKEGAYLLGAVGLAFVIAGLWTLDVKKSKIP</sequence>
<gene>
    <name evidence="2" type="ORF">NEOLI_000497</name>
</gene>
<dbReference type="Gene3D" id="1.20.1250.20">
    <property type="entry name" value="MFS general substrate transporter like domains"/>
    <property type="match status" value="1"/>
</dbReference>
<keyword evidence="1" id="KW-0812">Transmembrane</keyword>
<evidence type="ECO:0000256" key="1">
    <source>
        <dbReference type="SAM" id="Phobius"/>
    </source>
</evidence>
<evidence type="ECO:0008006" key="4">
    <source>
        <dbReference type="Google" id="ProtNLM"/>
    </source>
</evidence>
<evidence type="ECO:0000313" key="3">
    <source>
        <dbReference type="Proteomes" id="UP000186594"/>
    </source>
</evidence>
<evidence type="ECO:0000313" key="2">
    <source>
        <dbReference type="EMBL" id="OLL26090.1"/>
    </source>
</evidence>
<organism evidence="2 3">
    <name type="scientific">Neolecta irregularis (strain DAH-3)</name>
    <dbReference type="NCBI Taxonomy" id="1198029"/>
    <lineage>
        <taxon>Eukaryota</taxon>
        <taxon>Fungi</taxon>
        <taxon>Dikarya</taxon>
        <taxon>Ascomycota</taxon>
        <taxon>Taphrinomycotina</taxon>
        <taxon>Neolectales</taxon>
        <taxon>Neolectaceae</taxon>
        <taxon>Neolecta</taxon>
    </lineage>
</organism>
<dbReference type="Proteomes" id="UP000186594">
    <property type="component" value="Unassembled WGS sequence"/>
</dbReference>
<dbReference type="OrthoDB" id="196650at2759"/>
<feature type="transmembrane region" description="Helical" evidence="1">
    <location>
        <begin position="42"/>
        <end position="59"/>
    </location>
</feature>
<reference evidence="2 3" key="1">
    <citation type="submission" date="2016-04" db="EMBL/GenBank/DDBJ databases">
        <title>Evolutionary innovation and constraint leading to complex multicellularity in the Ascomycota.</title>
        <authorList>
            <person name="Cisse O."/>
            <person name="Nguyen A."/>
            <person name="Hewitt D.A."/>
            <person name="Jedd G."/>
            <person name="Stajich J.E."/>
        </authorList>
    </citation>
    <scope>NUCLEOTIDE SEQUENCE [LARGE SCALE GENOMIC DNA]</scope>
    <source>
        <strain evidence="2 3">DAH-3</strain>
    </source>
</reference>
<name>A0A1U7LTU2_NEOID</name>